<organism evidence="1 2">
    <name type="scientific">Lunasporangiospora selenospora</name>
    <dbReference type="NCBI Taxonomy" id="979761"/>
    <lineage>
        <taxon>Eukaryota</taxon>
        <taxon>Fungi</taxon>
        <taxon>Fungi incertae sedis</taxon>
        <taxon>Mucoromycota</taxon>
        <taxon>Mortierellomycotina</taxon>
        <taxon>Mortierellomycetes</taxon>
        <taxon>Mortierellales</taxon>
        <taxon>Mortierellaceae</taxon>
        <taxon>Lunasporangiospora</taxon>
    </lineage>
</organism>
<sequence>LPKEPCTTGTTSTLLASFMTMQTRSCRLCSNHSTRTPRRTGIVTANDYWKERNFGRNWNSEQHQIMPIWRHRVPQIHCHLLLLWMLSLHH</sequence>
<accession>A0A9P6K1B1</accession>
<evidence type="ECO:0000313" key="1">
    <source>
        <dbReference type="EMBL" id="KAF9541666.1"/>
    </source>
</evidence>
<name>A0A9P6K1B1_9FUNG</name>
<proteinExistence type="predicted"/>
<protein>
    <submittedName>
        <fullName evidence="1">Uncharacterized protein</fullName>
    </submittedName>
</protein>
<comment type="caution">
    <text evidence="1">The sequence shown here is derived from an EMBL/GenBank/DDBJ whole genome shotgun (WGS) entry which is preliminary data.</text>
</comment>
<evidence type="ECO:0000313" key="2">
    <source>
        <dbReference type="Proteomes" id="UP000780801"/>
    </source>
</evidence>
<feature type="non-terminal residue" evidence="1">
    <location>
        <position position="90"/>
    </location>
</feature>
<dbReference type="EMBL" id="JAABOA010007470">
    <property type="protein sequence ID" value="KAF9541666.1"/>
    <property type="molecule type" value="Genomic_DNA"/>
</dbReference>
<gene>
    <name evidence="1" type="ORF">BGW38_009822</name>
</gene>
<keyword evidence="2" id="KW-1185">Reference proteome</keyword>
<dbReference type="Proteomes" id="UP000780801">
    <property type="component" value="Unassembled WGS sequence"/>
</dbReference>
<dbReference type="AlphaFoldDB" id="A0A9P6K1B1"/>
<reference evidence="1" key="1">
    <citation type="journal article" date="2020" name="Fungal Divers.">
        <title>Resolving the Mortierellaceae phylogeny through synthesis of multi-gene phylogenetics and phylogenomics.</title>
        <authorList>
            <person name="Vandepol N."/>
            <person name="Liber J."/>
            <person name="Desiro A."/>
            <person name="Na H."/>
            <person name="Kennedy M."/>
            <person name="Barry K."/>
            <person name="Grigoriev I.V."/>
            <person name="Miller A.N."/>
            <person name="O'Donnell K."/>
            <person name="Stajich J.E."/>
            <person name="Bonito G."/>
        </authorList>
    </citation>
    <scope>NUCLEOTIDE SEQUENCE</scope>
    <source>
        <strain evidence="1">KOD1015</strain>
    </source>
</reference>